<keyword evidence="4" id="KW-0050">Antiport</keyword>
<dbReference type="GO" id="GO:0030007">
    <property type="term" value="P:intracellular potassium ion homeostasis"/>
    <property type="evidence" value="ECO:0007669"/>
    <property type="project" value="TreeGrafter"/>
</dbReference>
<dbReference type="PANTHER" id="PTHR31382:SF4">
    <property type="entry name" value="NA(+)_H(+) ANTIPORTER"/>
    <property type="match status" value="1"/>
</dbReference>
<proteinExistence type="inferred from homology"/>
<keyword evidence="9 12" id="KW-0472">Membrane</keyword>
<feature type="compositionally biased region" description="Polar residues" evidence="11">
    <location>
        <begin position="494"/>
        <end position="513"/>
    </location>
</feature>
<feature type="region of interest" description="Disordered" evidence="11">
    <location>
        <begin position="438"/>
        <end position="528"/>
    </location>
</feature>
<keyword evidence="7" id="KW-0915">Sodium</keyword>
<keyword evidence="15" id="KW-1185">Reference proteome</keyword>
<dbReference type="InterPro" id="IPR006153">
    <property type="entry name" value="Cation/H_exchanger_TM"/>
</dbReference>
<dbReference type="GO" id="GO:0042391">
    <property type="term" value="P:regulation of membrane potential"/>
    <property type="evidence" value="ECO:0007669"/>
    <property type="project" value="InterPro"/>
</dbReference>
<dbReference type="GO" id="GO:0036376">
    <property type="term" value="P:sodium ion export across plasma membrane"/>
    <property type="evidence" value="ECO:0007669"/>
    <property type="project" value="InterPro"/>
</dbReference>
<gene>
    <name evidence="14" type="ORF">L227DRAFT_358276</name>
</gene>
<keyword evidence="3" id="KW-0813">Transport</keyword>
<evidence type="ECO:0000256" key="12">
    <source>
        <dbReference type="SAM" id="Phobius"/>
    </source>
</evidence>
<dbReference type="OrthoDB" id="2190219at2759"/>
<dbReference type="Proteomes" id="UP000313359">
    <property type="component" value="Unassembled WGS sequence"/>
</dbReference>
<accession>A0A5C2SKH5</accession>
<feature type="transmembrane region" description="Helical" evidence="12">
    <location>
        <begin position="106"/>
        <end position="128"/>
    </location>
</feature>
<evidence type="ECO:0000259" key="13">
    <source>
        <dbReference type="Pfam" id="PF00999"/>
    </source>
</evidence>
<dbReference type="EMBL" id="ML122255">
    <property type="protein sequence ID" value="RPD63669.1"/>
    <property type="molecule type" value="Genomic_DNA"/>
</dbReference>
<feature type="transmembrane region" description="Helical" evidence="12">
    <location>
        <begin position="179"/>
        <end position="199"/>
    </location>
</feature>
<evidence type="ECO:0000256" key="8">
    <source>
        <dbReference type="ARBA" id="ARBA00023065"/>
    </source>
</evidence>
<dbReference type="InterPro" id="IPR004712">
    <property type="entry name" value="Na+/H+_antiporter_fungi"/>
</dbReference>
<feature type="transmembrane region" description="Helical" evidence="12">
    <location>
        <begin position="77"/>
        <end position="100"/>
    </location>
</feature>
<dbReference type="STRING" id="1328759.A0A5C2SKH5"/>
<dbReference type="GO" id="GO:0005886">
    <property type="term" value="C:plasma membrane"/>
    <property type="evidence" value="ECO:0007669"/>
    <property type="project" value="InterPro"/>
</dbReference>
<reference evidence="14" key="1">
    <citation type="journal article" date="2018" name="Genome Biol. Evol.">
        <title>Genomics and development of Lentinus tigrinus, a white-rot wood-decaying mushroom with dimorphic fruiting bodies.</title>
        <authorList>
            <person name="Wu B."/>
            <person name="Xu Z."/>
            <person name="Knudson A."/>
            <person name="Carlson A."/>
            <person name="Chen N."/>
            <person name="Kovaka S."/>
            <person name="LaButti K."/>
            <person name="Lipzen A."/>
            <person name="Pennachio C."/>
            <person name="Riley R."/>
            <person name="Schakwitz W."/>
            <person name="Umezawa K."/>
            <person name="Ohm R.A."/>
            <person name="Grigoriev I.V."/>
            <person name="Nagy L.G."/>
            <person name="Gibbons J."/>
            <person name="Hibbett D."/>
        </authorList>
    </citation>
    <scope>NUCLEOTIDE SEQUENCE [LARGE SCALE GENOMIC DNA]</scope>
    <source>
        <strain evidence="14">ALCF2SS1-6</strain>
    </source>
</reference>
<feature type="transmembrane region" description="Helical" evidence="12">
    <location>
        <begin position="45"/>
        <end position="65"/>
    </location>
</feature>
<dbReference type="GO" id="GO:0015385">
    <property type="term" value="F:sodium:proton antiporter activity"/>
    <property type="evidence" value="ECO:0007669"/>
    <property type="project" value="InterPro"/>
</dbReference>
<evidence type="ECO:0000256" key="4">
    <source>
        <dbReference type="ARBA" id="ARBA00022449"/>
    </source>
</evidence>
<feature type="transmembrane region" description="Helical" evidence="12">
    <location>
        <begin position="336"/>
        <end position="358"/>
    </location>
</feature>
<comment type="similarity">
    <text evidence="2">Belongs to the fungal Na(+)/H(+) exchanger family.</text>
</comment>
<keyword evidence="6 12" id="KW-1133">Transmembrane helix</keyword>
<name>A0A5C2SKH5_9APHY</name>
<evidence type="ECO:0000256" key="7">
    <source>
        <dbReference type="ARBA" id="ARBA00023053"/>
    </source>
</evidence>
<feature type="compositionally biased region" description="Polar residues" evidence="11">
    <location>
        <begin position="578"/>
        <end position="592"/>
    </location>
</feature>
<feature type="transmembrane region" description="Helical" evidence="12">
    <location>
        <begin position="378"/>
        <end position="400"/>
    </location>
</feature>
<evidence type="ECO:0000256" key="10">
    <source>
        <dbReference type="ARBA" id="ARBA00023201"/>
    </source>
</evidence>
<evidence type="ECO:0000256" key="9">
    <source>
        <dbReference type="ARBA" id="ARBA00023136"/>
    </source>
</evidence>
<feature type="region of interest" description="Disordered" evidence="11">
    <location>
        <begin position="572"/>
        <end position="717"/>
    </location>
</feature>
<protein>
    <recommendedName>
        <fullName evidence="13">Cation/H+ exchanger transmembrane domain-containing protein</fullName>
    </recommendedName>
</protein>
<feature type="compositionally biased region" description="Basic and acidic residues" evidence="11">
    <location>
        <begin position="514"/>
        <end position="527"/>
    </location>
</feature>
<evidence type="ECO:0000256" key="11">
    <source>
        <dbReference type="SAM" id="MobiDB-lite"/>
    </source>
</evidence>
<feature type="compositionally biased region" description="Polar residues" evidence="11">
    <location>
        <begin position="611"/>
        <end position="621"/>
    </location>
</feature>
<evidence type="ECO:0000256" key="5">
    <source>
        <dbReference type="ARBA" id="ARBA00022692"/>
    </source>
</evidence>
<dbReference type="AlphaFoldDB" id="A0A5C2SKH5"/>
<dbReference type="Pfam" id="PF00999">
    <property type="entry name" value="Na_H_Exchanger"/>
    <property type="match status" value="1"/>
</dbReference>
<feature type="compositionally biased region" description="Polar residues" evidence="11">
    <location>
        <begin position="459"/>
        <end position="476"/>
    </location>
</feature>
<feature type="domain" description="Cation/H+ exchanger transmembrane" evidence="13">
    <location>
        <begin position="5"/>
        <end position="400"/>
    </location>
</feature>
<evidence type="ECO:0000256" key="2">
    <source>
        <dbReference type="ARBA" id="ARBA00005248"/>
    </source>
</evidence>
<comment type="subcellular location">
    <subcellularLocation>
        <location evidence="1">Membrane</location>
        <topology evidence="1">Multi-pass membrane protein</topology>
    </subcellularLocation>
</comment>
<feature type="transmembrane region" description="Helical" evidence="12">
    <location>
        <begin position="270"/>
        <end position="289"/>
    </location>
</feature>
<evidence type="ECO:0000256" key="1">
    <source>
        <dbReference type="ARBA" id="ARBA00004141"/>
    </source>
</evidence>
<evidence type="ECO:0000256" key="6">
    <source>
        <dbReference type="ARBA" id="ARBA00022989"/>
    </source>
</evidence>
<dbReference type="PANTHER" id="PTHR31382">
    <property type="entry name" value="NA(+)/H(+) ANTIPORTER"/>
    <property type="match status" value="1"/>
</dbReference>
<evidence type="ECO:0000256" key="3">
    <source>
        <dbReference type="ARBA" id="ARBA00022448"/>
    </source>
</evidence>
<keyword evidence="10" id="KW-0739">Sodium transport</keyword>
<evidence type="ECO:0000313" key="15">
    <source>
        <dbReference type="Proteomes" id="UP000313359"/>
    </source>
</evidence>
<keyword evidence="8" id="KW-0406">Ion transport</keyword>
<dbReference type="GO" id="GO:0120029">
    <property type="term" value="P:proton export across plasma membrane"/>
    <property type="evidence" value="ECO:0007669"/>
    <property type="project" value="InterPro"/>
</dbReference>
<feature type="transmembrane region" description="Helical" evidence="12">
    <location>
        <begin position="301"/>
        <end position="324"/>
    </location>
</feature>
<sequence length="717" mass="76807">MVSLLVKEKLYINEVVLGTAIGVIFGPYCANIFNPRSWGGDINVITLEVMRVTLAAGLFAIGVELPQSYLWDHARGLLVMVVPTMAFGWLVVAAIVFVVFPPINFVSSLVIAACLTPTDPIISAAIVGGKFATKHVPLNLRRILSAESAANDGLAYPFLSISVYLTIAKTRGIAFEEWFLVGWLYEVVLGTIIGAVLGVAFSKLMKLSHRKGFIDRESYVAQYLALALFTIGVTRTLGVDDLLAAFACGSAISWDGYFNTQIEDEVFSSVIDLVLNCGCFVYIGAWMPFNMFNATELSITPWRLIIVFLAVMFLRRIPPLLLLYKWVPEIGSWREALFSGHFGPMGVGAIFISTLAVTELPTPQSPPQNQAELLSATLQTIVSFVVLGSIIIHGLSIPFFSFGRNVRSRTVSLSRTWTSRNTNAPDWLLWARRTPADVTRPGTPTIASRDVEQGMEQVDPTSQTDPVVISQAQASKLDQKDHHVPELGPASMISDATANPPSSLRSSTPQTASLKDDASHVRSDRSPARHGIALTSSATQHAPGPLEMAEKADVKVKPDAAGNVADRDAAVHAEGQVPSGTASPLRVTSPNASRVRVTPASEGDDLAERTQPPSGAQTPSSPRAVRFPVGDELATYFARERSREPTTTTTSSGTQTPMSPGKAVHFNEDIPGSDSEHEHGDGEAAGSGDAVGGDVAAPGSQGQLPMLGKNAHFPAAQ</sequence>
<feature type="compositionally biased region" description="Low complexity" evidence="11">
    <location>
        <begin position="645"/>
        <end position="660"/>
    </location>
</feature>
<organism evidence="14 15">
    <name type="scientific">Lentinus tigrinus ALCF2SS1-6</name>
    <dbReference type="NCBI Taxonomy" id="1328759"/>
    <lineage>
        <taxon>Eukaryota</taxon>
        <taxon>Fungi</taxon>
        <taxon>Dikarya</taxon>
        <taxon>Basidiomycota</taxon>
        <taxon>Agaricomycotina</taxon>
        <taxon>Agaricomycetes</taxon>
        <taxon>Polyporales</taxon>
        <taxon>Polyporaceae</taxon>
        <taxon>Lentinus</taxon>
    </lineage>
</organism>
<feature type="transmembrane region" description="Helical" evidence="12">
    <location>
        <begin position="12"/>
        <end position="33"/>
    </location>
</feature>
<evidence type="ECO:0000313" key="14">
    <source>
        <dbReference type="EMBL" id="RPD63669.1"/>
    </source>
</evidence>
<keyword evidence="5 12" id="KW-0812">Transmembrane</keyword>